<proteinExistence type="predicted"/>
<protein>
    <recommendedName>
        <fullName evidence="3">SCP domain-containing protein</fullName>
    </recommendedName>
</protein>
<evidence type="ECO:0000259" key="3">
    <source>
        <dbReference type="Pfam" id="PF00188"/>
    </source>
</evidence>
<dbReference type="InterPro" id="IPR014044">
    <property type="entry name" value="CAP_dom"/>
</dbReference>
<dbReference type="EMBL" id="JANBPT010001580">
    <property type="protein sequence ID" value="KAJ1906535.1"/>
    <property type="molecule type" value="Genomic_DNA"/>
</dbReference>
<sequence length="295" mass="32665">MRVSNMLLCLVTLPCLVLYLRVLAVGVQAPESPYDTWYPPPLLSTSCQPESSVQATQIRYAAGLKCTERPSHVYHGLSTTLSDQEGISHNSMPTPPLSSDPSVSEHPGDLSTPLSHITTSSESVSVPNLALVESARRPFLDHLLDFSHRPQHRPNGKPDNTPSGHGDQIDTAIVLDLVNQQRSSIGAAPLVYDSTLEQLALKHCQYMREAQIMTHDDPQGSLGDRLSDIGVNWSSYGENVADGYPDEETVMQAWIESPGHYENIVNRRVDRMGVARVGEYWTQEFAAIDVEDYEW</sequence>
<organism evidence="4 5">
    <name type="scientific">Tieghemiomyces parasiticus</name>
    <dbReference type="NCBI Taxonomy" id="78921"/>
    <lineage>
        <taxon>Eukaryota</taxon>
        <taxon>Fungi</taxon>
        <taxon>Fungi incertae sedis</taxon>
        <taxon>Zoopagomycota</taxon>
        <taxon>Kickxellomycotina</taxon>
        <taxon>Dimargaritomycetes</taxon>
        <taxon>Dimargaritales</taxon>
        <taxon>Dimargaritaceae</taxon>
        <taxon>Tieghemiomyces</taxon>
    </lineage>
</organism>
<dbReference type="Gene3D" id="3.40.33.10">
    <property type="entry name" value="CAP"/>
    <property type="match status" value="1"/>
</dbReference>
<gene>
    <name evidence="4" type="ORF">IWQ60_012058</name>
</gene>
<name>A0A9W7ZMW0_9FUNG</name>
<feature type="region of interest" description="Disordered" evidence="1">
    <location>
        <begin position="147"/>
        <end position="168"/>
    </location>
</feature>
<feature type="domain" description="SCP" evidence="3">
    <location>
        <begin position="175"/>
        <end position="279"/>
    </location>
</feature>
<feature type="region of interest" description="Disordered" evidence="1">
    <location>
        <begin position="83"/>
        <end position="119"/>
    </location>
</feature>
<dbReference type="OrthoDB" id="568194at2759"/>
<dbReference type="InterPro" id="IPR035940">
    <property type="entry name" value="CAP_sf"/>
</dbReference>
<dbReference type="AlphaFoldDB" id="A0A9W7ZMW0"/>
<dbReference type="Pfam" id="PF00188">
    <property type="entry name" value="CAP"/>
    <property type="match status" value="1"/>
</dbReference>
<keyword evidence="5" id="KW-1185">Reference proteome</keyword>
<dbReference type="Proteomes" id="UP001150569">
    <property type="component" value="Unassembled WGS sequence"/>
</dbReference>
<dbReference type="CDD" id="cd05379">
    <property type="entry name" value="CAP_bacterial"/>
    <property type="match status" value="1"/>
</dbReference>
<evidence type="ECO:0000256" key="2">
    <source>
        <dbReference type="SAM" id="SignalP"/>
    </source>
</evidence>
<feature type="chain" id="PRO_5040971107" description="SCP domain-containing protein" evidence="2">
    <location>
        <begin position="25"/>
        <end position="295"/>
    </location>
</feature>
<feature type="compositionally biased region" description="Polar residues" evidence="1">
    <location>
        <begin position="83"/>
        <end position="92"/>
    </location>
</feature>
<evidence type="ECO:0000313" key="5">
    <source>
        <dbReference type="Proteomes" id="UP001150569"/>
    </source>
</evidence>
<keyword evidence="2" id="KW-0732">Signal</keyword>
<dbReference type="SUPFAM" id="SSF55797">
    <property type="entry name" value="PR-1-like"/>
    <property type="match status" value="1"/>
</dbReference>
<accession>A0A9W7ZMW0</accession>
<reference evidence="4" key="1">
    <citation type="submission" date="2022-07" db="EMBL/GenBank/DDBJ databases">
        <title>Phylogenomic reconstructions and comparative analyses of Kickxellomycotina fungi.</title>
        <authorList>
            <person name="Reynolds N.K."/>
            <person name="Stajich J.E."/>
            <person name="Barry K."/>
            <person name="Grigoriev I.V."/>
            <person name="Crous P."/>
            <person name="Smith M.E."/>
        </authorList>
    </citation>
    <scope>NUCLEOTIDE SEQUENCE</scope>
    <source>
        <strain evidence="4">RSA 861</strain>
    </source>
</reference>
<feature type="signal peptide" evidence="2">
    <location>
        <begin position="1"/>
        <end position="24"/>
    </location>
</feature>
<evidence type="ECO:0000256" key="1">
    <source>
        <dbReference type="SAM" id="MobiDB-lite"/>
    </source>
</evidence>
<dbReference type="PANTHER" id="PTHR31157:SF1">
    <property type="entry name" value="SCP DOMAIN-CONTAINING PROTEIN"/>
    <property type="match status" value="1"/>
</dbReference>
<evidence type="ECO:0000313" key="4">
    <source>
        <dbReference type="EMBL" id="KAJ1906535.1"/>
    </source>
</evidence>
<dbReference type="PANTHER" id="PTHR31157">
    <property type="entry name" value="SCP DOMAIN-CONTAINING PROTEIN"/>
    <property type="match status" value="1"/>
</dbReference>
<comment type="caution">
    <text evidence="4">The sequence shown here is derived from an EMBL/GenBank/DDBJ whole genome shotgun (WGS) entry which is preliminary data.</text>
</comment>